<dbReference type="Gene3D" id="2.60.40.790">
    <property type="match status" value="1"/>
</dbReference>
<dbReference type="AlphaFoldDB" id="A0A1Y1X975"/>
<evidence type="ECO:0000256" key="2">
    <source>
        <dbReference type="PROSITE-ProRule" id="PRU00285"/>
    </source>
</evidence>
<dbReference type="Proteomes" id="UP000193944">
    <property type="component" value="Unassembled WGS sequence"/>
</dbReference>
<keyword evidence="7" id="KW-1185">Reference proteome</keyword>
<evidence type="ECO:0000256" key="3">
    <source>
        <dbReference type="RuleBase" id="RU003616"/>
    </source>
</evidence>
<evidence type="ECO:0000256" key="1">
    <source>
        <dbReference type="ARBA" id="ARBA00023016"/>
    </source>
</evidence>
<dbReference type="EMBL" id="MCFG01000097">
    <property type="protein sequence ID" value="ORX82331.1"/>
    <property type="molecule type" value="Genomic_DNA"/>
</dbReference>
<dbReference type="SUPFAM" id="SSF49764">
    <property type="entry name" value="HSP20-like chaperones"/>
    <property type="match status" value="1"/>
</dbReference>
<evidence type="ECO:0000313" key="7">
    <source>
        <dbReference type="Proteomes" id="UP000193944"/>
    </source>
</evidence>
<name>A0A1Y1X975_9FUNG</name>
<evidence type="ECO:0000313" key="6">
    <source>
        <dbReference type="EMBL" id="ORX82331.1"/>
    </source>
</evidence>
<dbReference type="PANTHER" id="PTHR11527">
    <property type="entry name" value="HEAT-SHOCK PROTEIN 20 FAMILY MEMBER"/>
    <property type="match status" value="1"/>
</dbReference>
<keyword evidence="1" id="KW-0346">Stress response</keyword>
<evidence type="ECO:0000259" key="5">
    <source>
        <dbReference type="PROSITE" id="PS01031"/>
    </source>
</evidence>
<sequence length="191" mass="22592">MSLIHPFFDDDFENDFFNNDNRPLIPAFPFIPNPYYNGHRHHKSNKPTSLERKFSDFSPKINLSEDENNYYIHADLPGMSKDKVKMEITDDRTFIISGERESIYDSDKDNNNDNKDKEKENEKEQKDNNNNNNNKKIHMMECSYGKFERSFSIPENADINDIQAKMENGVLEVTFKKFEPPKNQKRTIEIQ</sequence>
<dbReference type="CDD" id="cd06464">
    <property type="entry name" value="ACD_sHsps-like"/>
    <property type="match status" value="1"/>
</dbReference>
<accession>A0A1Y1X975</accession>
<feature type="compositionally biased region" description="Basic and acidic residues" evidence="4">
    <location>
        <begin position="100"/>
        <end position="127"/>
    </location>
</feature>
<dbReference type="Pfam" id="PF00011">
    <property type="entry name" value="HSP20"/>
    <property type="match status" value="1"/>
</dbReference>
<feature type="domain" description="SHSP" evidence="5">
    <location>
        <begin position="52"/>
        <end position="191"/>
    </location>
</feature>
<comment type="caution">
    <text evidence="6">The sequence shown here is derived from an EMBL/GenBank/DDBJ whole genome shotgun (WGS) entry which is preliminary data.</text>
</comment>
<dbReference type="PROSITE" id="PS01031">
    <property type="entry name" value="SHSP"/>
    <property type="match status" value="1"/>
</dbReference>
<organism evidence="6 7">
    <name type="scientific">Anaeromyces robustus</name>
    <dbReference type="NCBI Taxonomy" id="1754192"/>
    <lineage>
        <taxon>Eukaryota</taxon>
        <taxon>Fungi</taxon>
        <taxon>Fungi incertae sedis</taxon>
        <taxon>Chytridiomycota</taxon>
        <taxon>Chytridiomycota incertae sedis</taxon>
        <taxon>Neocallimastigomycetes</taxon>
        <taxon>Neocallimastigales</taxon>
        <taxon>Neocallimastigaceae</taxon>
        <taxon>Anaeromyces</taxon>
    </lineage>
</organism>
<reference evidence="6 7" key="2">
    <citation type="submission" date="2016-08" db="EMBL/GenBank/DDBJ databases">
        <title>Pervasive Adenine N6-methylation of Active Genes in Fungi.</title>
        <authorList>
            <consortium name="DOE Joint Genome Institute"/>
            <person name="Mondo S.J."/>
            <person name="Dannebaum R.O."/>
            <person name="Kuo R.C."/>
            <person name="Labutti K."/>
            <person name="Haridas S."/>
            <person name="Kuo A."/>
            <person name="Salamov A."/>
            <person name="Ahrendt S.R."/>
            <person name="Lipzen A."/>
            <person name="Sullivan W."/>
            <person name="Andreopoulos W.B."/>
            <person name="Clum A."/>
            <person name="Lindquist E."/>
            <person name="Daum C."/>
            <person name="Ramamoorthy G.K."/>
            <person name="Gryganskyi A."/>
            <person name="Culley D."/>
            <person name="Magnuson J.K."/>
            <person name="James T.Y."/>
            <person name="O'Malley M.A."/>
            <person name="Stajich J.E."/>
            <person name="Spatafora J.W."/>
            <person name="Visel A."/>
            <person name="Grigoriev I.V."/>
        </authorList>
    </citation>
    <scope>NUCLEOTIDE SEQUENCE [LARGE SCALE GENOMIC DNA]</scope>
    <source>
        <strain evidence="6 7">S4</strain>
    </source>
</reference>
<dbReference type="OrthoDB" id="1431247at2759"/>
<comment type="similarity">
    <text evidence="2 3">Belongs to the small heat shock protein (HSP20) family.</text>
</comment>
<reference evidence="6 7" key="1">
    <citation type="submission" date="2016-08" db="EMBL/GenBank/DDBJ databases">
        <title>A Parts List for Fungal Cellulosomes Revealed by Comparative Genomics.</title>
        <authorList>
            <consortium name="DOE Joint Genome Institute"/>
            <person name="Haitjema C.H."/>
            <person name="Gilmore S.P."/>
            <person name="Henske J.K."/>
            <person name="Solomon K.V."/>
            <person name="De Groot R."/>
            <person name="Kuo A."/>
            <person name="Mondo S.J."/>
            <person name="Salamov A.A."/>
            <person name="Labutti K."/>
            <person name="Zhao Z."/>
            <person name="Chiniquy J."/>
            <person name="Barry K."/>
            <person name="Brewer H.M."/>
            <person name="Purvine S.O."/>
            <person name="Wright A.T."/>
            <person name="Boxma B."/>
            <person name="Van Alen T."/>
            <person name="Hackstein J.H."/>
            <person name="Baker S.E."/>
            <person name="Grigoriev I.V."/>
            <person name="O'Malley M.A."/>
        </authorList>
    </citation>
    <scope>NUCLEOTIDE SEQUENCE [LARGE SCALE GENOMIC DNA]</scope>
    <source>
        <strain evidence="6 7">S4</strain>
    </source>
</reference>
<protein>
    <submittedName>
        <fullName evidence="6">HSP20-like chaperone</fullName>
    </submittedName>
</protein>
<dbReference type="STRING" id="1754192.A0A1Y1X975"/>
<evidence type="ECO:0000256" key="4">
    <source>
        <dbReference type="SAM" id="MobiDB-lite"/>
    </source>
</evidence>
<dbReference type="InterPro" id="IPR008978">
    <property type="entry name" value="HSP20-like_chaperone"/>
</dbReference>
<gene>
    <name evidence="6" type="ORF">BCR32DRAFT_326894</name>
</gene>
<proteinExistence type="inferred from homology"/>
<feature type="region of interest" description="Disordered" evidence="4">
    <location>
        <begin position="100"/>
        <end position="136"/>
    </location>
</feature>
<dbReference type="InterPro" id="IPR002068">
    <property type="entry name" value="A-crystallin/Hsp20_dom"/>
</dbReference>
<dbReference type="InterPro" id="IPR031107">
    <property type="entry name" value="Small_HSP"/>
</dbReference>